<protein>
    <submittedName>
        <fullName evidence="3">Transporter</fullName>
    </submittedName>
</protein>
<dbReference type="Proteomes" id="UP000237811">
    <property type="component" value="Unassembled WGS sequence"/>
</dbReference>
<dbReference type="PROSITE" id="PS50914">
    <property type="entry name" value="BON"/>
    <property type="match status" value="1"/>
</dbReference>
<proteinExistence type="predicted"/>
<evidence type="ECO:0000313" key="4">
    <source>
        <dbReference type="Proteomes" id="UP000237811"/>
    </source>
</evidence>
<dbReference type="InterPro" id="IPR007055">
    <property type="entry name" value="BON_dom"/>
</dbReference>
<dbReference type="AlphaFoldDB" id="A0AB37ASI9"/>
<organism evidence="3 4">
    <name type="scientific">Burkholderia multivorans</name>
    <dbReference type="NCBI Taxonomy" id="87883"/>
    <lineage>
        <taxon>Bacteria</taxon>
        <taxon>Pseudomonadati</taxon>
        <taxon>Pseudomonadota</taxon>
        <taxon>Betaproteobacteria</taxon>
        <taxon>Burkholderiales</taxon>
        <taxon>Burkholderiaceae</taxon>
        <taxon>Burkholderia</taxon>
        <taxon>Burkholderia cepacia complex</taxon>
    </lineage>
</organism>
<dbReference type="SMART" id="SM00749">
    <property type="entry name" value="BON"/>
    <property type="match status" value="1"/>
</dbReference>
<dbReference type="InterPro" id="IPR014004">
    <property type="entry name" value="Transpt-assoc_nodulatn_dom_bac"/>
</dbReference>
<keyword evidence="1" id="KW-0732">Signal</keyword>
<sequence length="126" mass="13676">MNVSARCRIAGAAFAVAIATFTICANAQTEMRLPVDPAVQKVAATTQRPRHRTDRTVERDVRHALMRQPHLDDSAIRIRARHGVVTLTGSVPERPQVSRAGNAARLVGGVRSVSNRLTVRAPGRAH</sequence>
<feature type="chain" id="PRO_5044269430" evidence="1">
    <location>
        <begin position="28"/>
        <end position="126"/>
    </location>
</feature>
<dbReference type="PANTHER" id="PTHR34606">
    <property type="entry name" value="BON DOMAIN-CONTAINING PROTEIN"/>
    <property type="match status" value="1"/>
</dbReference>
<gene>
    <name evidence="3" type="ORF">C6P99_19190</name>
</gene>
<name>A0AB37ASI9_9BURK</name>
<dbReference type="InterPro" id="IPR051686">
    <property type="entry name" value="Lipoprotein_DolP"/>
</dbReference>
<feature type="signal peptide" evidence="1">
    <location>
        <begin position="1"/>
        <end position="27"/>
    </location>
</feature>
<reference evidence="3 4" key="1">
    <citation type="submission" date="2018-03" db="EMBL/GenBank/DDBJ databases">
        <authorList>
            <person name="Nguyen K."/>
            <person name="Fouts D."/>
            <person name="Sutton G."/>
        </authorList>
    </citation>
    <scope>NUCLEOTIDE SEQUENCE [LARGE SCALE GENOMIC DNA]</scope>
    <source>
        <strain evidence="3 4">AU14328</strain>
    </source>
</reference>
<dbReference type="EMBL" id="PVFR01000058">
    <property type="protein sequence ID" value="PRE45428.1"/>
    <property type="molecule type" value="Genomic_DNA"/>
</dbReference>
<evidence type="ECO:0000256" key="1">
    <source>
        <dbReference type="SAM" id="SignalP"/>
    </source>
</evidence>
<evidence type="ECO:0000259" key="2">
    <source>
        <dbReference type="PROSITE" id="PS50914"/>
    </source>
</evidence>
<feature type="domain" description="BON" evidence="2">
    <location>
        <begin position="53"/>
        <end position="121"/>
    </location>
</feature>
<dbReference type="Gene3D" id="3.30.1340.30">
    <property type="match status" value="1"/>
</dbReference>
<accession>A0AB37ASI9</accession>
<dbReference type="Pfam" id="PF04972">
    <property type="entry name" value="BON"/>
    <property type="match status" value="1"/>
</dbReference>
<dbReference type="PANTHER" id="PTHR34606:SF15">
    <property type="entry name" value="BON DOMAIN-CONTAINING PROTEIN"/>
    <property type="match status" value="1"/>
</dbReference>
<evidence type="ECO:0000313" key="3">
    <source>
        <dbReference type="EMBL" id="PRE45428.1"/>
    </source>
</evidence>
<comment type="caution">
    <text evidence="3">The sequence shown here is derived from an EMBL/GenBank/DDBJ whole genome shotgun (WGS) entry which is preliminary data.</text>
</comment>